<dbReference type="RefSeq" id="WP_281454618.1">
    <property type="nucleotide sequence ID" value="NZ_JASAOF010000002.1"/>
</dbReference>
<dbReference type="PANTHER" id="PTHR13789:SF309">
    <property type="entry name" value="PUTATIVE (AFU_ORTHOLOGUE AFUA_6G14510)-RELATED"/>
    <property type="match status" value="1"/>
</dbReference>
<keyword evidence="5" id="KW-1185">Reference proteome</keyword>
<feature type="domain" description="FAD-binding" evidence="3">
    <location>
        <begin position="5"/>
        <end position="142"/>
    </location>
</feature>
<sequence>MSVRRVLVVGGGIGGLSATLALRQAGVEVDLVEKDAEWSVHGVGIIQPGNALRALDRLGVAEECVAQGHPMVGMRSWTADGETLLRADEFPPAGEGLPPNNGITRRRPHDILVAAARKSGARIRTGVTTSAVEPGTGDVAAAHAVTTAAMAPL</sequence>
<evidence type="ECO:0000313" key="4">
    <source>
        <dbReference type="EMBL" id="MDI2028253.1"/>
    </source>
</evidence>
<comment type="caution">
    <text evidence="4">The sequence shown here is derived from an EMBL/GenBank/DDBJ whole genome shotgun (WGS) entry which is preliminary data.</text>
</comment>
<name>A0ABT6PKR0_9PSEU</name>
<dbReference type="Gene3D" id="3.50.50.60">
    <property type="entry name" value="FAD/NAD(P)-binding domain"/>
    <property type="match status" value="1"/>
</dbReference>
<accession>A0ABT6PKR0</accession>
<evidence type="ECO:0000256" key="2">
    <source>
        <dbReference type="ARBA" id="ARBA00023033"/>
    </source>
</evidence>
<dbReference type="Pfam" id="PF01494">
    <property type="entry name" value="FAD_binding_3"/>
    <property type="match status" value="1"/>
</dbReference>
<dbReference type="GO" id="GO:0004497">
    <property type="term" value="F:monooxygenase activity"/>
    <property type="evidence" value="ECO:0007669"/>
    <property type="project" value="UniProtKB-KW"/>
</dbReference>
<gene>
    <name evidence="4" type="ORF">QFW96_06515</name>
</gene>
<dbReference type="Gene3D" id="3.30.9.30">
    <property type="match status" value="1"/>
</dbReference>
<dbReference type="InterPro" id="IPR036188">
    <property type="entry name" value="FAD/NAD-bd_sf"/>
</dbReference>
<protein>
    <submittedName>
        <fullName evidence="4">FAD-dependent monooxygenase</fullName>
    </submittedName>
</protein>
<proteinExistence type="predicted"/>
<evidence type="ECO:0000256" key="1">
    <source>
        <dbReference type="ARBA" id="ARBA00023002"/>
    </source>
</evidence>
<dbReference type="InterPro" id="IPR002938">
    <property type="entry name" value="FAD-bd"/>
</dbReference>
<dbReference type="EMBL" id="JASAOF010000002">
    <property type="protein sequence ID" value="MDI2028253.1"/>
    <property type="molecule type" value="Genomic_DNA"/>
</dbReference>
<keyword evidence="2 4" id="KW-0503">Monooxygenase</keyword>
<organism evidence="4 5">
    <name type="scientific">Saccharopolyspora ipomoeae</name>
    <dbReference type="NCBI Taxonomy" id="3042027"/>
    <lineage>
        <taxon>Bacteria</taxon>
        <taxon>Bacillati</taxon>
        <taxon>Actinomycetota</taxon>
        <taxon>Actinomycetes</taxon>
        <taxon>Pseudonocardiales</taxon>
        <taxon>Pseudonocardiaceae</taxon>
        <taxon>Saccharopolyspora</taxon>
    </lineage>
</organism>
<dbReference type="Proteomes" id="UP001237595">
    <property type="component" value="Unassembled WGS sequence"/>
</dbReference>
<dbReference type="InterPro" id="IPR050493">
    <property type="entry name" value="FAD-dep_Monooxygenase_BioMet"/>
</dbReference>
<dbReference type="SUPFAM" id="SSF51905">
    <property type="entry name" value="FAD/NAD(P)-binding domain"/>
    <property type="match status" value="1"/>
</dbReference>
<dbReference type="PANTHER" id="PTHR13789">
    <property type="entry name" value="MONOOXYGENASE"/>
    <property type="match status" value="1"/>
</dbReference>
<reference evidence="4 5" key="1">
    <citation type="submission" date="2023-04" db="EMBL/GenBank/DDBJ databases">
        <title>Draft genome sequence of Saccharopolyspora sp. TS4A08 isolated from sweet potato rhizospheric soil.</title>
        <authorList>
            <person name="Suksaard P."/>
            <person name="Duangmal K."/>
        </authorList>
    </citation>
    <scope>NUCLEOTIDE SEQUENCE [LARGE SCALE GENOMIC DNA]</scope>
    <source>
        <strain evidence="4 5">TS4A08</strain>
    </source>
</reference>
<evidence type="ECO:0000259" key="3">
    <source>
        <dbReference type="Pfam" id="PF01494"/>
    </source>
</evidence>
<keyword evidence="1" id="KW-0560">Oxidoreductase</keyword>
<evidence type="ECO:0000313" key="5">
    <source>
        <dbReference type="Proteomes" id="UP001237595"/>
    </source>
</evidence>